<protein>
    <submittedName>
        <fullName evidence="1">DNA-binding protein</fullName>
    </submittedName>
</protein>
<dbReference type="OrthoDB" id="2470416at2"/>
<reference evidence="1 2" key="1">
    <citation type="submission" date="2018-11" db="EMBL/GenBank/DDBJ databases">
        <title>Phylogenetic determinants of toxin gene distribution in genomes of Brevibacillus laterosporus.</title>
        <authorList>
            <person name="Glare T.R."/>
            <person name="Durrant A."/>
            <person name="Berry C."/>
            <person name="Palma L."/>
            <person name="Ormskirk M."/>
            <person name="Cox M.O."/>
        </authorList>
    </citation>
    <scope>NUCLEOTIDE SEQUENCE [LARGE SCALE GENOMIC DNA]</scope>
    <source>
        <strain evidence="1 2">1821L</strain>
    </source>
</reference>
<dbReference type="EMBL" id="CP033464">
    <property type="protein sequence ID" value="QDX92211.1"/>
    <property type="molecule type" value="Genomic_DNA"/>
</dbReference>
<dbReference type="GO" id="GO:0003677">
    <property type="term" value="F:DNA binding"/>
    <property type="evidence" value="ECO:0007669"/>
    <property type="project" value="UniProtKB-KW"/>
</dbReference>
<dbReference type="AlphaFoldDB" id="A0A518V5D6"/>
<accession>A0A518V5D6</accession>
<proteinExistence type="predicted"/>
<evidence type="ECO:0000313" key="2">
    <source>
        <dbReference type="Proteomes" id="UP000319432"/>
    </source>
</evidence>
<sequence length="464" mass="54939">MGSIKTLRSEIERSMMLFGFRLTQFSKLTEIQSGNLSYILKKDRPITLPQLDRITKAFGYAEGWFYPLYVDDCFSNGKVVRHKMISFLIRCSEINKFDCIDLVLQKLLEDQKNIGIIFSVAEALFENGNGEKAGYFYQLVIENEKESHSERLAIIQYKLFRILQGEDAEENWKAVIRFESYRNRVPENFQLDALLQLTTVCFTLHRWKEVERYADELIRLTKIVYHDELRKSKSNIVDPLKTERHLVVYYGQGYLLKGVSLEMQGLYEEAKKYVHIYADLGWFEFSDDLGQEEIEKFRIWGKANMYTLDLLLGNIGVLSEYIDFLIQYPNEQTAGFLTIMKSANIHNFSVDDILERFSIEIRGFDAFRDPINISRHLHFRYQKALYEYRNERISRGIDDTLRCLSLSDIVNHHQEYKRCVELLWKYRKYASKQQKEYFETIIMKGGHKDDKIPTFFSYGNWINL</sequence>
<keyword evidence="1" id="KW-0238">DNA-binding</keyword>
<name>A0A518V5D6_BRELA</name>
<organism evidence="1 2">
    <name type="scientific">Brevibacillus laterosporus</name>
    <name type="common">Bacillus laterosporus</name>
    <dbReference type="NCBI Taxonomy" id="1465"/>
    <lineage>
        <taxon>Bacteria</taxon>
        <taxon>Bacillati</taxon>
        <taxon>Bacillota</taxon>
        <taxon>Bacilli</taxon>
        <taxon>Bacillales</taxon>
        <taxon>Paenibacillaceae</taxon>
        <taxon>Brevibacillus</taxon>
    </lineage>
</organism>
<dbReference type="Gene3D" id="1.25.40.10">
    <property type="entry name" value="Tetratricopeptide repeat domain"/>
    <property type="match status" value="1"/>
</dbReference>
<dbReference type="SUPFAM" id="SSF48452">
    <property type="entry name" value="TPR-like"/>
    <property type="match status" value="1"/>
</dbReference>
<gene>
    <name evidence="1" type="ORF">EEL30_07470</name>
</gene>
<keyword evidence="2" id="KW-1185">Reference proteome</keyword>
<evidence type="ECO:0000313" key="1">
    <source>
        <dbReference type="EMBL" id="QDX92211.1"/>
    </source>
</evidence>
<dbReference type="Proteomes" id="UP000319432">
    <property type="component" value="Chromosome"/>
</dbReference>
<dbReference type="InterPro" id="IPR011990">
    <property type="entry name" value="TPR-like_helical_dom_sf"/>
</dbReference>